<feature type="compositionally biased region" description="Basic and acidic residues" evidence="1">
    <location>
        <begin position="828"/>
        <end position="844"/>
    </location>
</feature>
<dbReference type="Proteomes" id="UP000076408">
    <property type="component" value="Unassembled WGS sequence"/>
</dbReference>
<feature type="compositionally biased region" description="Basic and acidic residues" evidence="1">
    <location>
        <begin position="724"/>
        <end position="743"/>
    </location>
</feature>
<feature type="compositionally biased region" description="Polar residues" evidence="1">
    <location>
        <begin position="94"/>
        <end position="107"/>
    </location>
</feature>
<dbReference type="GO" id="GO:0006511">
    <property type="term" value="P:ubiquitin-dependent protein catabolic process"/>
    <property type="evidence" value="ECO:0007669"/>
    <property type="project" value="TreeGrafter"/>
</dbReference>
<feature type="compositionally biased region" description="Basic and acidic residues" evidence="1">
    <location>
        <begin position="859"/>
        <end position="979"/>
    </location>
</feature>
<dbReference type="GO" id="GO:0061630">
    <property type="term" value="F:ubiquitin protein ligase activity"/>
    <property type="evidence" value="ECO:0007669"/>
    <property type="project" value="InterPro"/>
</dbReference>
<feature type="compositionally biased region" description="Low complexity" evidence="1">
    <location>
        <begin position="268"/>
        <end position="282"/>
    </location>
</feature>
<feature type="compositionally biased region" description="Polar residues" evidence="1">
    <location>
        <begin position="780"/>
        <end position="794"/>
    </location>
</feature>
<feature type="compositionally biased region" description="Low complexity" evidence="1">
    <location>
        <begin position="69"/>
        <end position="89"/>
    </location>
</feature>
<evidence type="ECO:0000313" key="3">
    <source>
        <dbReference type="Proteomes" id="UP000076408"/>
    </source>
</evidence>
<feature type="region of interest" description="Disordered" evidence="1">
    <location>
        <begin position="670"/>
        <end position="704"/>
    </location>
</feature>
<dbReference type="GO" id="GO:0016567">
    <property type="term" value="P:protein ubiquitination"/>
    <property type="evidence" value="ECO:0007669"/>
    <property type="project" value="InterPro"/>
</dbReference>
<feature type="compositionally biased region" description="Polar residues" evidence="1">
    <location>
        <begin position="240"/>
        <end position="252"/>
    </location>
</feature>
<feature type="compositionally biased region" description="Low complexity" evidence="1">
    <location>
        <begin position="393"/>
        <end position="405"/>
    </location>
</feature>
<evidence type="ECO:0000256" key="1">
    <source>
        <dbReference type="SAM" id="MobiDB-lite"/>
    </source>
</evidence>
<feature type="compositionally biased region" description="Polar residues" evidence="1">
    <location>
        <begin position="204"/>
        <end position="216"/>
    </location>
</feature>
<accession>A0A182YEA7</accession>
<keyword evidence="3" id="KW-1185">Reference proteome</keyword>
<dbReference type="InterPro" id="IPR033489">
    <property type="entry name" value="RBBP6"/>
</dbReference>
<feature type="region of interest" description="Disordered" evidence="1">
    <location>
        <begin position="780"/>
        <end position="979"/>
    </location>
</feature>
<feature type="compositionally biased region" description="Polar residues" evidence="1">
    <location>
        <begin position="495"/>
        <end position="518"/>
    </location>
</feature>
<dbReference type="VEuPathDB" id="VectorBase:ASTE008252"/>
<feature type="region of interest" description="Disordered" evidence="1">
    <location>
        <begin position="138"/>
        <end position="575"/>
    </location>
</feature>
<feature type="compositionally biased region" description="Polar residues" evidence="1">
    <location>
        <begin position="528"/>
        <end position="543"/>
    </location>
</feature>
<dbReference type="PANTHER" id="PTHR15439:SF0">
    <property type="entry name" value="CELL DIVISION CYCLE AND APOPTOSIS REGULATOR PROTEIN 1-RELATED"/>
    <property type="match status" value="1"/>
</dbReference>
<feature type="region of interest" description="Disordered" evidence="1">
    <location>
        <begin position="637"/>
        <end position="658"/>
    </location>
</feature>
<feature type="compositionally biased region" description="Polar residues" evidence="1">
    <location>
        <begin position="171"/>
        <end position="195"/>
    </location>
</feature>
<feature type="compositionally biased region" description="Polar residues" evidence="1">
    <location>
        <begin position="326"/>
        <end position="343"/>
    </location>
</feature>
<reference evidence="2" key="2">
    <citation type="submission" date="2020-05" db="UniProtKB">
        <authorList>
            <consortium name="EnsemblMetazoa"/>
        </authorList>
    </citation>
    <scope>IDENTIFICATION</scope>
    <source>
        <strain evidence="2">Indian</strain>
    </source>
</reference>
<feature type="region of interest" description="Disordered" evidence="1">
    <location>
        <begin position="720"/>
        <end position="758"/>
    </location>
</feature>
<dbReference type="STRING" id="30069.A0A182YEA7"/>
<dbReference type="PANTHER" id="PTHR15439">
    <property type="entry name" value="RETINOBLASTOMA-BINDING PROTEIN 6"/>
    <property type="match status" value="1"/>
</dbReference>
<feature type="compositionally biased region" description="Low complexity" evidence="1">
    <location>
        <begin position="218"/>
        <end position="234"/>
    </location>
</feature>
<organism evidence="2 3">
    <name type="scientific">Anopheles stephensi</name>
    <name type="common">Indo-Pakistan malaria mosquito</name>
    <dbReference type="NCBI Taxonomy" id="30069"/>
    <lineage>
        <taxon>Eukaryota</taxon>
        <taxon>Metazoa</taxon>
        <taxon>Ecdysozoa</taxon>
        <taxon>Arthropoda</taxon>
        <taxon>Hexapoda</taxon>
        <taxon>Insecta</taxon>
        <taxon>Pterygota</taxon>
        <taxon>Neoptera</taxon>
        <taxon>Endopterygota</taxon>
        <taxon>Diptera</taxon>
        <taxon>Nematocera</taxon>
        <taxon>Culicoidea</taxon>
        <taxon>Culicidae</taxon>
        <taxon>Anophelinae</taxon>
        <taxon>Anopheles</taxon>
    </lineage>
</organism>
<feature type="compositionally biased region" description="Pro residues" evidence="1">
    <location>
        <begin position="154"/>
        <end position="167"/>
    </location>
</feature>
<dbReference type="GO" id="GO:0005634">
    <property type="term" value="C:nucleus"/>
    <property type="evidence" value="ECO:0007669"/>
    <property type="project" value="TreeGrafter"/>
</dbReference>
<feature type="compositionally biased region" description="Gly residues" evidence="1">
    <location>
        <begin position="801"/>
        <end position="811"/>
    </location>
</feature>
<evidence type="ECO:0000313" key="2">
    <source>
        <dbReference type="EnsemblMetazoa" id="ASTEI06793-PA"/>
    </source>
</evidence>
<dbReference type="VEuPathDB" id="VectorBase:ASTEI20_038890"/>
<feature type="region of interest" description="Disordered" evidence="1">
    <location>
        <begin position="1"/>
        <end position="107"/>
    </location>
</feature>
<reference evidence="3" key="1">
    <citation type="journal article" date="2014" name="Genome Biol.">
        <title>Genome analysis of a major urban malaria vector mosquito, Anopheles stephensi.</title>
        <authorList>
            <person name="Jiang X."/>
            <person name="Peery A."/>
            <person name="Hall A.B."/>
            <person name="Sharma A."/>
            <person name="Chen X.G."/>
            <person name="Waterhouse R.M."/>
            <person name="Komissarov A."/>
            <person name="Riehle M.M."/>
            <person name="Shouche Y."/>
            <person name="Sharakhova M.V."/>
            <person name="Lawson D."/>
            <person name="Pakpour N."/>
            <person name="Arensburger P."/>
            <person name="Davidson V.L."/>
            <person name="Eiglmeier K."/>
            <person name="Emrich S."/>
            <person name="George P."/>
            <person name="Kennedy R.C."/>
            <person name="Mane S.P."/>
            <person name="Maslen G."/>
            <person name="Oringanje C."/>
            <person name="Qi Y."/>
            <person name="Settlage R."/>
            <person name="Tojo M."/>
            <person name="Tubio J.M."/>
            <person name="Unger M.F."/>
            <person name="Wang B."/>
            <person name="Vernick K.D."/>
            <person name="Ribeiro J.M."/>
            <person name="James A.A."/>
            <person name="Michel K."/>
            <person name="Riehle M.A."/>
            <person name="Luckhart S."/>
            <person name="Sharakhov I.V."/>
            <person name="Tu Z."/>
        </authorList>
    </citation>
    <scope>NUCLEOTIDE SEQUENCE [LARGE SCALE GENOMIC DNA]</scope>
    <source>
        <strain evidence="3">Indian</strain>
    </source>
</reference>
<protein>
    <submittedName>
        <fullName evidence="2">Uncharacterized protein</fullName>
    </submittedName>
</protein>
<feature type="compositionally biased region" description="Polar residues" evidence="1">
    <location>
        <begin position="1"/>
        <end position="14"/>
    </location>
</feature>
<dbReference type="VEuPathDB" id="VectorBase:ASTEI06793"/>
<dbReference type="GO" id="GO:0006397">
    <property type="term" value="P:mRNA processing"/>
    <property type="evidence" value="ECO:0007669"/>
    <property type="project" value="InterPro"/>
</dbReference>
<feature type="compositionally biased region" description="Low complexity" evidence="1">
    <location>
        <begin position="368"/>
        <end position="379"/>
    </location>
</feature>
<dbReference type="OMA" id="NTDGWED"/>
<name>A0A182YEA7_ANOST</name>
<dbReference type="EnsemblMetazoa" id="ASTEI06793-RA">
    <property type="protein sequence ID" value="ASTEI06793-PA"/>
    <property type="gene ID" value="ASTEI06793"/>
</dbReference>
<proteinExistence type="predicted"/>
<feature type="compositionally biased region" description="Basic residues" evidence="1">
    <location>
        <begin position="644"/>
        <end position="656"/>
    </location>
</feature>
<sequence>MAEQFSASTAFTNMNNNTDGWGDDWGDWNDNSGPAVETTMPKTVGSMQTAPNAPPNTYFQPPQQPQPQQPQQHLQTQYQQPQPQMTPAPGTYLTGGQNRMDQHNHNYVPNYSQGNTGYQQPTMMPPTTANQYSTANYAQPSYDAPATNFFNAPPSHPAPAVPHPPASTTPQLIPTFSQTISDSFDTTASNNSWNWTVPEPPKHSQPTSGPKPQPNENVAPKQSPQQQQSAPVQQYEDFPQQGNLPSAASVQLQRLKAETLSPQWSIESQVSSSDRSLESDPSGDNRGPAQTTTTMRASEAPTSLPAAVPDKLDEVLEALSIKQEPTESTAVAGNSQLESNYRGEQNFPPPPPSIVGTAAAAGPIVNDSLSLTSKTSSTTPPLPPPPIDNPTIASSPASGPPMASGGPPPKAMQIAGSNPFKRTGPRSHTATPGLSGAGASPAAVVPPSTNAGGAFFYQQQTQHPALLQPASVEEQHNIESLTPENQEILVETRSSEQTMENQEIAPNNDRNQYLQTGHLSEDGYGVEGTTSMSGNSRTLQATGSDEVETNHGDANDGRLPPPGLSRYVPGQNEQQPEPFVASSVAVGQSFPSHRRDWIEWFRNVSDLSLERQADGEVSDSTTPAAPPTIMPAASMAGPGARNDHLHHHHHHNHLHERRVDMSDRNLYRVPGEDDNHTHLNQQRVVPGGGTENDRPMPAPASSAVPVSSAASVMLNSVASLDMPEEQRELVMDGENPDDRREDSLVGGNADPIPSAAGAGSSAAVAASGAAALETESNVTVDSTYRMEPSNTSTADESDKGGFYGGAAGSSKGGRREDDNLRRSNKSKSSRDRYDTEDSDYSEHERRRRDRVAESSSSQRQERSRRTNGDREKDKQRKDNGRDRDRDRDRERDRDRDRDRDYYYRDRDRERNRYDRDRGERYGRNSKYDRDSRYETDGSKYETERSTRYEKEDRRYGSSTTRDDYYRKRDERGPTDDSRG</sequence>
<dbReference type="AlphaFoldDB" id="A0A182YEA7"/>
<feature type="compositionally biased region" description="Low complexity" evidence="1">
    <location>
        <begin position="429"/>
        <end position="449"/>
    </location>
</feature>